<dbReference type="SUPFAM" id="SSF50998">
    <property type="entry name" value="Quinoprotein alcohol dehydrogenase-like"/>
    <property type="match status" value="1"/>
</dbReference>
<keyword evidence="1" id="KW-0694">RNA-binding</keyword>
<organism evidence="5 6">
    <name type="scientific">Rhodotorula mucilaginosa</name>
    <name type="common">Yeast</name>
    <name type="synonym">Rhodotorula rubra</name>
    <dbReference type="NCBI Taxonomy" id="5537"/>
    <lineage>
        <taxon>Eukaryota</taxon>
        <taxon>Fungi</taxon>
        <taxon>Dikarya</taxon>
        <taxon>Basidiomycota</taxon>
        <taxon>Pucciniomycotina</taxon>
        <taxon>Microbotryomycetes</taxon>
        <taxon>Sporidiobolales</taxon>
        <taxon>Sporidiobolaceae</taxon>
        <taxon>Rhodotorula</taxon>
    </lineage>
</organism>
<dbReference type="Proteomes" id="UP000777482">
    <property type="component" value="Unassembled WGS sequence"/>
</dbReference>
<dbReference type="InterPro" id="IPR001680">
    <property type="entry name" value="WD40_rpt"/>
</dbReference>
<feature type="compositionally biased region" description="Polar residues" evidence="2">
    <location>
        <begin position="919"/>
        <end position="930"/>
    </location>
</feature>
<feature type="region of interest" description="Disordered" evidence="2">
    <location>
        <begin position="280"/>
        <end position="362"/>
    </location>
</feature>
<feature type="compositionally biased region" description="Basic and acidic residues" evidence="2">
    <location>
        <begin position="1131"/>
        <end position="1141"/>
    </location>
</feature>
<name>A0A9P6W244_RHOMI</name>
<dbReference type="InterPro" id="IPR018222">
    <property type="entry name" value="Nuclear_transport_factor_2_euk"/>
</dbReference>
<feature type="region of interest" description="Disordered" evidence="2">
    <location>
        <begin position="1"/>
        <end position="176"/>
    </location>
</feature>
<dbReference type="InterPro" id="IPR035979">
    <property type="entry name" value="RBD_domain_sf"/>
</dbReference>
<dbReference type="Pfam" id="PF00076">
    <property type="entry name" value="RRM_1"/>
    <property type="match status" value="1"/>
</dbReference>
<keyword evidence="6" id="KW-1185">Reference proteome</keyword>
<dbReference type="InterPro" id="IPR012677">
    <property type="entry name" value="Nucleotide-bd_a/b_plait_sf"/>
</dbReference>
<evidence type="ECO:0000259" key="4">
    <source>
        <dbReference type="PROSITE" id="PS50177"/>
    </source>
</evidence>
<proteinExistence type="predicted"/>
<reference evidence="5 6" key="1">
    <citation type="submission" date="2020-11" db="EMBL/GenBank/DDBJ databases">
        <title>Kefir isolates.</title>
        <authorList>
            <person name="Marcisauskas S."/>
            <person name="Kim Y."/>
            <person name="Blasche S."/>
        </authorList>
    </citation>
    <scope>NUCLEOTIDE SEQUENCE [LARGE SCALE GENOMIC DNA]</scope>
    <source>
        <strain evidence="5 6">KR</strain>
    </source>
</reference>
<feature type="region of interest" description="Disordered" evidence="2">
    <location>
        <begin position="1095"/>
        <end position="1145"/>
    </location>
</feature>
<dbReference type="SMART" id="SM00360">
    <property type="entry name" value="RRM"/>
    <property type="match status" value="1"/>
</dbReference>
<evidence type="ECO:0008006" key="7">
    <source>
        <dbReference type="Google" id="ProtNLM"/>
    </source>
</evidence>
<accession>A0A9P6W244</accession>
<feature type="compositionally biased region" description="Low complexity" evidence="2">
    <location>
        <begin position="106"/>
        <end position="119"/>
    </location>
</feature>
<dbReference type="Gene3D" id="3.30.70.330">
    <property type="match status" value="1"/>
</dbReference>
<dbReference type="OrthoDB" id="1897642at2759"/>
<feature type="domain" description="RRM" evidence="3">
    <location>
        <begin position="186"/>
        <end position="278"/>
    </location>
</feature>
<feature type="compositionally biased region" description="Low complexity" evidence="2">
    <location>
        <begin position="127"/>
        <end position="144"/>
    </location>
</feature>
<feature type="region of interest" description="Disordered" evidence="2">
    <location>
        <begin position="860"/>
        <end position="900"/>
    </location>
</feature>
<gene>
    <name evidence="5" type="ORF">C6P46_003248</name>
</gene>
<dbReference type="SUPFAM" id="SSF54928">
    <property type="entry name" value="RNA-binding domain, RBD"/>
    <property type="match status" value="1"/>
</dbReference>
<feature type="region of interest" description="Disordered" evidence="2">
    <location>
        <begin position="646"/>
        <end position="676"/>
    </location>
</feature>
<feature type="compositionally biased region" description="Low complexity" evidence="2">
    <location>
        <begin position="1"/>
        <end position="21"/>
    </location>
</feature>
<dbReference type="Pfam" id="PF00400">
    <property type="entry name" value="WD40"/>
    <property type="match status" value="2"/>
</dbReference>
<dbReference type="Gene3D" id="2.130.10.10">
    <property type="entry name" value="YVTN repeat-like/Quinoprotein amine dehydrogenase"/>
    <property type="match status" value="1"/>
</dbReference>
<comment type="caution">
    <text evidence="5">The sequence shown here is derived from an EMBL/GenBank/DDBJ whole genome shotgun (WGS) entry which is preliminary data.</text>
</comment>
<evidence type="ECO:0000313" key="5">
    <source>
        <dbReference type="EMBL" id="KAG0662508.1"/>
    </source>
</evidence>
<dbReference type="SMART" id="SM00320">
    <property type="entry name" value="WD40"/>
    <property type="match status" value="2"/>
</dbReference>
<feature type="compositionally biased region" description="Polar residues" evidence="2">
    <location>
        <begin position="62"/>
        <end position="75"/>
    </location>
</feature>
<dbReference type="InterPro" id="IPR015943">
    <property type="entry name" value="WD40/YVTN_repeat-like_dom_sf"/>
</dbReference>
<feature type="region of interest" description="Disordered" evidence="2">
    <location>
        <begin position="913"/>
        <end position="1052"/>
    </location>
</feature>
<evidence type="ECO:0000313" key="6">
    <source>
        <dbReference type="Proteomes" id="UP000777482"/>
    </source>
</evidence>
<evidence type="ECO:0000256" key="1">
    <source>
        <dbReference type="PROSITE-ProRule" id="PRU00176"/>
    </source>
</evidence>
<feature type="compositionally biased region" description="Polar residues" evidence="2">
    <location>
        <begin position="39"/>
        <end position="50"/>
    </location>
</feature>
<dbReference type="InterPro" id="IPR002075">
    <property type="entry name" value="NTF2_dom"/>
</dbReference>
<dbReference type="InterPro" id="IPR000504">
    <property type="entry name" value="RRM_dom"/>
</dbReference>
<feature type="region of interest" description="Disordered" evidence="2">
    <location>
        <begin position="449"/>
        <end position="492"/>
    </location>
</feature>
<dbReference type="CDD" id="cd00590">
    <property type="entry name" value="RRM_SF"/>
    <property type="match status" value="1"/>
</dbReference>
<feature type="compositionally biased region" description="Basic and acidic residues" evidence="2">
    <location>
        <begin position="449"/>
        <end position="461"/>
    </location>
</feature>
<dbReference type="Pfam" id="PF22602">
    <property type="entry name" value="NXF_NTF2"/>
    <property type="match status" value="1"/>
</dbReference>
<dbReference type="PANTHER" id="PTHR47232:SF1">
    <property type="entry name" value="TRANSDUCIN FAMILY PROTEIN _ WD-40 REPEAT FAMILY PROTEIN"/>
    <property type="match status" value="1"/>
</dbReference>
<dbReference type="SUPFAM" id="SSF54427">
    <property type="entry name" value="NTF2-like"/>
    <property type="match status" value="1"/>
</dbReference>
<feature type="compositionally biased region" description="Polar residues" evidence="2">
    <location>
        <begin position="969"/>
        <end position="980"/>
    </location>
</feature>
<evidence type="ECO:0000256" key="2">
    <source>
        <dbReference type="SAM" id="MobiDB-lite"/>
    </source>
</evidence>
<feature type="compositionally biased region" description="Low complexity" evidence="2">
    <location>
        <begin position="157"/>
        <end position="173"/>
    </location>
</feature>
<sequence length="1509" mass="161775">MSSPGRGRRPPFAAPASSSRPILNLNRPGQASRPRSEDQQPSEASLSNRRPTAPPTIFPLSQVPTGPRTFTSRTEPPTAGPGTPNHSRQAAVRGQPKKRYVAGGWASSSSASSSTSNASGFTGLPTRDAGWGSRAAAASATSSTDKGKSPMPARVEAYPSRPPSSAASGGINPVPTPIPVPANPRCTLFVTGLPSYTTEQDLRATFSPYGTVTRVSLKSPKPTHTFAHIVFAEAAEALAAYEALDGKQPKWVSAPPAEELGAAEAGSSRGMKVVFAETAAERNSRRMSGGEAPPVPPGLFRVPQTPDLASTQAESEVKPEPSPSPQKAPANVLRQDARPPARGGPRHGPRDPSPSRITTPKLVFQGKVIPTIGLGTFSPPDDNIWRPTYLFLYDCIRTLRALPQRELIEELGDQLWRDHGRMRIEEWSIEPRFHTTAIKLRVSIPPETIDRYRLPDKRQGDGPDAAPPPQRPADNLPESENRPTPMSIDVPPSVVDTSSNAFDDLGVAHFRAPLPETARGSSVEAVKQRRLFLIAQVKRLSADGDKVVLSSRIEGDEVVVEYMQDDAAAIEGPEEEASTVAEVVEERDVAGGGARPERSNEPAADTDKMEDVKPAILVIEQTAETPAAAAVPSRAANAGSIAVGSTDTAMRVDSETGHEDEEVDELATPPPAPDAARFPLQALAESRADSKETYSAVTSFITEYFRRFDESRSSLESFYTPNALFSIKINDHLPARLLSPPVNFSPHWLAARNKVASTPVAITNTIRTLPAVSHNVDRLTFTARTVPELHVKSKTRAPIVLHVVGQFEEFLEKTVRSFSRTFIIVPRPSKTMGGASEGYLVHSDQLAIAYHVRGEPSPLLVQQPPFSPPKRPAIVPPTPAAPPTVRSASLAGPMTRPFSQFQPHPALARLQEPVAGPSRPTTSVESSPAAASTPRRTDAGTDSDRIASSSPPAAPARQLSPVAPVAAGNNDSDSAHTSVSPEVERRPLPSTSSRPGPRLSAASLGKRRADEEDVQPQRRKKRSAGEPVAAPGTTLKSTATAAEAVSGAGTQSYTAEELRRLVQQEVAAQLALAGGSGRGPSPRSDDDDEPIVFASDVASSSKDTSKRDKSGTNGKAARAAAAATEAAAAESQKRKQQEKAKAVAVKAGPPLGTGLGTSDARILLTGGSQSLLHGFDGRSNKLRHMVDTGSSYLAVSHIGDIVDFTPSPLSLSTSIHKLHSSSNDTYRVDDFAWSDAKDTLVVGYLGAREGKMLAQPPNQVVLYKREPAANGSRLVERKVDLRPHKSGGVTALATLPGSGRLRFVTGGEDKKIYIWSRSRATQEYTAEEIRSDHSSMITSLAHMPERNWLVSSGKDKRLKGYDLEHLISTWQALLHDPVMTVQPLSSDPHLVLARMASSRDQFAVYDVRRPATSPAILTFGYDLAPHRSSKGALVSTNMGRYIRGDQCDIIFAFPDHAQGVKLWDLRNVREAQTPIDLKRQDVPDLGRGKVVQAAFRGRTEMCLLDISHL</sequence>
<feature type="compositionally biased region" description="Basic and acidic residues" evidence="2">
    <location>
        <begin position="935"/>
        <end position="945"/>
    </location>
</feature>
<feature type="compositionally biased region" description="Low complexity" evidence="2">
    <location>
        <begin position="1116"/>
        <end position="1130"/>
    </location>
</feature>
<dbReference type="GO" id="GO:0003723">
    <property type="term" value="F:RNA binding"/>
    <property type="evidence" value="ECO:0007669"/>
    <property type="project" value="UniProtKB-UniRule"/>
</dbReference>
<protein>
    <recommendedName>
        <fullName evidence="7">Proteophosphoglycan ppg4</fullName>
    </recommendedName>
</protein>
<feature type="region of interest" description="Disordered" evidence="2">
    <location>
        <begin position="587"/>
        <end position="607"/>
    </location>
</feature>
<dbReference type="PROSITE" id="PS50102">
    <property type="entry name" value="RRM"/>
    <property type="match status" value="1"/>
</dbReference>
<dbReference type="Gene3D" id="3.10.450.50">
    <property type="match status" value="1"/>
</dbReference>
<dbReference type="EMBL" id="PUHQ01000026">
    <property type="protein sequence ID" value="KAG0662508.1"/>
    <property type="molecule type" value="Genomic_DNA"/>
</dbReference>
<evidence type="ECO:0000259" key="3">
    <source>
        <dbReference type="PROSITE" id="PS50102"/>
    </source>
</evidence>
<dbReference type="PANTHER" id="PTHR47232">
    <property type="entry name" value="TRANSDUCIN FAMILY PROTEIN / WD-40 REPEAT FAMILY PROTEIN"/>
    <property type="match status" value="1"/>
</dbReference>
<dbReference type="PROSITE" id="PS50177">
    <property type="entry name" value="NTF2_DOMAIN"/>
    <property type="match status" value="1"/>
</dbReference>
<dbReference type="InterPro" id="IPR011047">
    <property type="entry name" value="Quinoprotein_ADH-like_sf"/>
</dbReference>
<feature type="compositionally biased region" description="Pro residues" evidence="2">
    <location>
        <begin position="865"/>
        <end position="882"/>
    </location>
</feature>
<feature type="domain" description="NTF2" evidence="4">
    <location>
        <begin position="696"/>
        <end position="848"/>
    </location>
</feature>
<dbReference type="InterPro" id="IPR032710">
    <property type="entry name" value="NTF2-like_dom_sf"/>
</dbReference>